<dbReference type="Proteomes" id="UP000299102">
    <property type="component" value="Unassembled WGS sequence"/>
</dbReference>
<name>A0A4C1Z3P1_EUMVA</name>
<reference evidence="1 2" key="1">
    <citation type="journal article" date="2019" name="Commun. Biol.">
        <title>The bagworm genome reveals a unique fibroin gene that provides high tensile strength.</title>
        <authorList>
            <person name="Kono N."/>
            <person name="Nakamura H."/>
            <person name="Ohtoshi R."/>
            <person name="Tomita M."/>
            <person name="Numata K."/>
            <person name="Arakawa K."/>
        </authorList>
    </citation>
    <scope>NUCLEOTIDE SEQUENCE [LARGE SCALE GENOMIC DNA]</scope>
</reference>
<proteinExistence type="predicted"/>
<protein>
    <submittedName>
        <fullName evidence="1">Uncharacterized protein</fullName>
    </submittedName>
</protein>
<dbReference type="EMBL" id="BGZK01001534">
    <property type="protein sequence ID" value="GBP81852.1"/>
    <property type="molecule type" value="Genomic_DNA"/>
</dbReference>
<comment type="caution">
    <text evidence="1">The sequence shown here is derived from an EMBL/GenBank/DDBJ whole genome shotgun (WGS) entry which is preliminary data.</text>
</comment>
<organism evidence="1 2">
    <name type="scientific">Eumeta variegata</name>
    <name type="common">Bagworm moth</name>
    <name type="synonym">Eumeta japonica</name>
    <dbReference type="NCBI Taxonomy" id="151549"/>
    <lineage>
        <taxon>Eukaryota</taxon>
        <taxon>Metazoa</taxon>
        <taxon>Ecdysozoa</taxon>
        <taxon>Arthropoda</taxon>
        <taxon>Hexapoda</taxon>
        <taxon>Insecta</taxon>
        <taxon>Pterygota</taxon>
        <taxon>Neoptera</taxon>
        <taxon>Endopterygota</taxon>
        <taxon>Lepidoptera</taxon>
        <taxon>Glossata</taxon>
        <taxon>Ditrysia</taxon>
        <taxon>Tineoidea</taxon>
        <taxon>Psychidae</taxon>
        <taxon>Oiketicinae</taxon>
        <taxon>Eumeta</taxon>
    </lineage>
</organism>
<keyword evidence="2" id="KW-1185">Reference proteome</keyword>
<accession>A0A4C1Z3P1</accession>
<evidence type="ECO:0000313" key="2">
    <source>
        <dbReference type="Proteomes" id="UP000299102"/>
    </source>
</evidence>
<evidence type="ECO:0000313" key="1">
    <source>
        <dbReference type="EMBL" id="GBP81852.1"/>
    </source>
</evidence>
<sequence length="113" mass="12047">MVIDAHGHSQSGALPASRVGIGYVLEGRVMKSLRGDGGGTRQRTLTHWTKSDSESYHFTPPVRNPTIILAFAARGLYLKALHSTQRRSGGDDDLVTGAVSTSGTDGLTCCPRH</sequence>
<dbReference type="AlphaFoldDB" id="A0A4C1Z3P1"/>
<gene>
    <name evidence="1" type="ORF">EVAR_59747_1</name>
</gene>